<gene>
    <name evidence="2" type="ORF">AAF712_007531</name>
</gene>
<dbReference type="Proteomes" id="UP001437256">
    <property type="component" value="Unassembled WGS sequence"/>
</dbReference>
<keyword evidence="1" id="KW-0812">Transmembrane</keyword>
<evidence type="ECO:0000256" key="1">
    <source>
        <dbReference type="SAM" id="Phobius"/>
    </source>
</evidence>
<feature type="transmembrane region" description="Helical" evidence="1">
    <location>
        <begin position="20"/>
        <end position="45"/>
    </location>
</feature>
<keyword evidence="1" id="KW-0472">Membrane</keyword>
<proteinExistence type="predicted"/>
<dbReference type="EMBL" id="JBBXMP010000047">
    <property type="protein sequence ID" value="KAL0065467.1"/>
    <property type="molecule type" value="Genomic_DNA"/>
</dbReference>
<protein>
    <submittedName>
        <fullName evidence="2">Uncharacterized protein</fullName>
    </submittedName>
</protein>
<evidence type="ECO:0000313" key="2">
    <source>
        <dbReference type="EMBL" id="KAL0065467.1"/>
    </source>
</evidence>
<evidence type="ECO:0000313" key="3">
    <source>
        <dbReference type="Proteomes" id="UP001437256"/>
    </source>
</evidence>
<accession>A0ABR2ZWP6</accession>
<comment type="caution">
    <text evidence="2">The sequence shown here is derived from an EMBL/GenBank/DDBJ whole genome shotgun (WGS) entry which is preliminary data.</text>
</comment>
<reference evidence="2 3" key="1">
    <citation type="submission" date="2024-05" db="EMBL/GenBank/DDBJ databases">
        <title>A draft genome resource for the thread blight pathogen Marasmius tenuissimus strain MS-2.</title>
        <authorList>
            <person name="Yulfo-Soto G.E."/>
            <person name="Baruah I.K."/>
            <person name="Amoako-Attah I."/>
            <person name="Bukari Y."/>
            <person name="Meinhardt L.W."/>
            <person name="Bailey B.A."/>
            <person name="Cohen S.P."/>
        </authorList>
    </citation>
    <scope>NUCLEOTIDE SEQUENCE [LARGE SCALE GENOMIC DNA]</scope>
    <source>
        <strain evidence="2 3">MS-2</strain>
    </source>
</reference>
<sequence length="75" mass="8069">MAPVIRAFTSLEDPTMSNTLGATLIGVVGSGILFGMTCIQGFLYYQRFPKDGLVHKVAVRPEGLQSHEIILSSTS</sequence>
<keyword evidence="3" id="KW-1185">Reference proteome</keyword>
<name>A0ABR2ZWP6_9AGAR</name>
<keyword evidence="1" id="KW-1133">Transmembrane helix</keyword>
<organism evidence="2 3">
    <name type="scientific">Marasmius tenuissimus</name>
    <dbReference type="NCBI Taxonomy" id="585030"/>
    <lineage>
        <taxon>Eukaryota</taxon>
        <taxon>Fungi</taxon>
        <taxon>Dikarya</taxon>
        <taxon>Basidiomycota</taxon>
        <taxon>Agaricomycotina</taxon>
        <taxon>Agaricomycetes</taxon>
        <taxon>Agaricomycetidae</taxon>
        <taxon>Agaricales</taxon>
        <taxon>Marasmiineae</taxon>
        <taxon>Marasmiaceae</taxon>
        <taxon>Marasmius</taxon>
    </lineage>
</organism>